<dbReference type="PROSITE" id="PS51186">
    <property type="entry name" value="GNAT"/>
    <property type="match status" value="1"/>
</dbReference>
<dbReference type="OrthoDB" id="9775804at2"/>
<dbReference type="CDD" id="cd04301">
    <property type="entry name" value="NAT_SF"/>
    <property type="match status" value="1"/>
</dbReference>
<dbReference type="SUPFAM" id="SSF55729">
    <property type="entry name" value="Acyl-CoA N-acyltransferases (Nat)"/>
    <property type="match status" value="1"/>
</dbReference>
<dbReference type="InterPro" id="IPR053144">
    <property type="entry name" value="Acetyltransferase_Butenolide"/>
</dbReference>
<dbReference type="GO" id="GO:0016747">
    <property type="term" value="F:acyltransferase activity, transferring groups other than amino-acyl groups"/>
    <property type="evidence" value="ECO:0007669"/>
    <property type="project" value="InterPro"/>
</dbReference>
<comment type="caution">
    <text evidence="2">The sequence shown here is derived from an EMBL/GenBank/DDBJ whole genome shotgun (WGS) entry which is preliminary data.</text>
</comment>
<gene>
    <name evidence="2" type="ORF">AU467_31350</name>
</gene>
<organism evidence="2 3">
    <name type="scientific">Rhizobium loti</name>
    <name type="common">Mesorhizobium loti</name>
    <dbReference type="NCBI Taxonomy" id="381"/>
    <lineage>
        <taxon>Bacteria</taxon>
        <taxon>Pseudomonadati</taxon>
        <taxon>Pseudomonadota</taxon>
        <taxon>Alphaproteobacteria</taxon>
        <taxon>Hyphomicrobiales</taxon>
        <taxon>Phyllobacteriaceae</taxon>
        <taxon>Mesorhizobium</taxon>
    </lineage>
</organism>
<protein>
    <submittedName>
        <fullName evidence="2">GCN5 family acetyltransferase</fullName>
    </submittedName>
</protein>
<accession>A0A101KNH6</accession>
<dbReference type="Gene3D" id="3.40.630.30">
    <property type="match status" value="1"/>
</dbReference>
<keyword evidence="2" id="KW-0808">Transferase</keyword>
<evidence type="ECO:0000313" key="3">
    <source>
        <dbReference type="Proteomes" id="UP000053176"/>
    </source>
</evidence>
<dbReference type="Pfam" id="PF00583">
    <property type="entry name" value="Acetyltransf_1"/>
    <property type="match status" value="1"/>
</dbReference>
<reference evidence="2 3" key="1">
    <citation type="submission" date="2015-12" db="EMBL/GenBank/DDBJ databases">
        <title>Draft genome sequence of Mesorhizobium sp. UFLA 01-765, a multitolerant efficient symbiont and plant-growth promoting strain isolated from Zn-mining soil using Leucaena leucocephala as a trap plant.</title>
        <authorList>
            <person name="Rangel W.M."/>
            <person name="Thijs S."/>
            <person name="Longatti S.M."/>
            <person name="Moreira F.M."/>
            <person name="Weyens N."/>
            <person name="Vangronsveld J."/>
            <person name="Van Hamme J.D."/>
            <person name="Bottos E.M."/>
            <person name="Rineau F."/>
        </authorList>
    </citation>
    <scope>NUCLEOTIDE SEQUENCE [LARGE SCALE GENOMIC DNA]</scope>
    <source>
        <strain evidence="2 3">UFLA 01-765</strain>
    </source>
</reference>
<dbReference type="PANTHER" id="PTHR43233">
    <property type="entry name" value="FAMILY N-ACETYLTRANSFERASE, PUTATIVE (AFU_ORTHOLOGUE AFUA_6G03350)-RELATED"/>
    <property type="match status" value="1"/>
</dbReference>
<dbReference type="AlphaFoldDB" id="A0A101KNH6"/>
<dbReference type="Proteomes" id="UP000053176">
    <property type="component" value="Unassembled WGS sequence"/>
</dbReference>
<proteinExistence type="predicted"/>
<name>A0A101KNH6_RHILI</name>
<evidence type="ECO:0000313" key="2">
    <source>
        <dbReference type="EMBL" id="KUM24101.1"/>
    </source>
</evidence>
<dbReference type="InterPro" id="IPR016181">
    <property type="entry name" value="Acyl_CoA_acyltransferase"/>
</dbReference>
<sequence>MSERSGILYASEPGLEAAEFCRVLTESGFWATPLSELRLKAMLSQADLVLTARLCQPGRKLVGVLRGITDFSRVCYIAELAVSKSAQGLGIGRGMLGEARRQLGPAVAIALISGPDSVGFYEKIGMTRIPDAFWFLREN</sequence>
<evidence type="ECO:0000259" key="1">
    <source>
        <dbReference type="PROSITE" id="PS51186"/>
    </source>
</evidence>
<dbReference type="PANTHER" id="PTHR43233:SF1">
    <property type="entry name" value="FAMILY N-ACETYLTRANSFERASE, PUTATIVE (AFU_ORTHOLOGUE AFUA_6G03350)-RELATED"/>
    <property type="match status" value="1"/>
</dbReference>
<dbReference type="EMBL" id="LPWA01000143">
    <property type="protein sequence ID" value="KUM24101.1"/>
    <property type="molecule type" value="Genomic_DNA"/>
</dbReference>
<dbReference type="InterPro" id="IPR000182">
    <property type="entry name" value="GNAT_dom"/>
</dbReference>
<feature type="domain" description="N-acetyltransferase" evidence="1">
    <location>
        <begin position="7"/>
        <end position="139"/>
    </location>
</feature>